<evidence type="ECO:0000256" key="10">
    <source>
        <dbReference type="ARBA" id="ARBA00031323"/>
    </source>
</evidence>
<dbReference type="GO" id="GO:0032259">
    <property type="term" value="P:methylation"/>
    <property type="evidence" value="ECO:0007669"/>
    <property type="project" value="UniProtKB-KW"/>
</dbReference>
<dbReference type="NCBIfam" id="TIGR04188">
    <property type="entry name" value="methyltr_grsp"/>
    <property type="match status" value="1"/>
</dbReference>
<keyword evidence="8" id="KW-0949">S-adenosyl-L-methionine</keyword>
<comment type="subcellular location">
    <subcellularLocation>
        <location evidence="1">Cytoplasm</location>
    </subcellularLocation>
</comment>
<accession>A0A1I3SJ23</accession>
<dbReference type="Pfam" id="PF01135">
    <property type="entry name" value="PCMT"/>
    <property type="match status" value="1"/>
</dbReference>
<evidence type="ECO:0000256" key="5">
    <source>
        <dbReference type="ARBA" id="ARBA00022490"/>
    </source>
</evidence>
<reference evidence="13" key="1">
    <citation type="submission" date="2016-10" db="EMBL/GenBank/DDBJ databases">
        <authorList>
            <person name="Varghese N."/>
            <person name="Submissions S."/>
        </authorList>
    </citation>
    <scope>NUCLEOTIDE SEQUENCE [LARGE SCALE GENOMIC DNA]</scope>
    <source>
        <strain evidence="13">CGMCC 4.2126</strain>
    </source>
</reference>
<evidence type="ECO:0000256" key="3">
    <source>
        <dbReference type="ARBA" id="ARBA00011890"/>
    </source>
</evidence>
<sequence>MVVSDTAAKLRHTLADIVGSAGWREALEKVPRELFVGDAVFLRDAVRGDLWTAVRRAEMDESDWLGLVYTDETWVTQVDGILAENASGAVTGSPSSSSTTPSLVVRMLEAAGIGEGDRVLEIGTGTGYSTALMCRRLGGNAVTSIEYDPAVAERARMAIAAAGYAPTLVVGDGLHGHHDGAPYDRLIGTCSVRTIPPAWMGQVRAGGTITAPMWGWMGGVAFAHLTHAGDGTASGRLLKDDLYFMTARLHLPPPRPPVMTGIGDARETRIDPAILDEEAALFVAQLAAPAAQRASGDGTTILLDVGTGSRADTRPAPAGGWTVHQHGPLRLWDAVEDAILTWQAAGSPHQSAFGLTVTGDRQYVWLGEPDGPSWDLPA</sequence>
<evidence type="ECO:0000256" key="4">
    <source>
        <dbReference type="ARBA" id="ARBA00013346"/>
    </source>
</evidence>
<dbReference type="EMBL" id="FOQY01000010">
    <property type="protein sequence ID" value="SFJ58724.1"/>
    <property type="molecule type" value="Genomic_DNA"/>
</dbReference>
<dbReference type="InterPro" id="IPR029063">
    <property type="entry name" value="SAM-dependent_MTases_sf"/>
</dbReference>
<evidence type="ECO:0000256" key="7">
    <source>
        <dbReference type="ARBA" id="ARBA00022679"/>
    </source>
</evidence>
<organism evidence="12 13">
    <name type="scientific">Streptosporangium canum</name>
    <dbReference type="NCBI Taxonomy" id="324952"/>
    <lineage>
        <taxon>Bacteria</taxon>
        <taxon>Bacillati</taxon>
        <taxon>Actinomycetota</taxon>
        <taxon>Actinomycetes</taxon>
        <taxon>Streptosporangiales</taxon>
        <taxon>Streptosporangiaceae</taxon>
        <taxon>Streptosporangium</taxon>
    </lineage>
</organism>
<dbReference type="AlphaFoldDB" id="A0A1I3SJ23"/>
<evidence type="ECO:0000313" key="12">
    <source>
        <dbReference type="EMBL" id="SFJ58724.1"/>
    </source>
</evidence>
<name>A0A1I3SJ23_9ACTN</name>
<evidence type="ECO:0000256" key="9">
    <source>
        <dbReference type="ARBA" id="ARBA00030757"/>
    </source>
</evidence>
<keyword evidence="5" id="KW-0963">Cytoplasm</keyword>
<keyword evidence="13" id="KW-1185">Reference proteome</keyword>
<dbReference type="InterPro" id="IPR026448">
    <property type="entry name" value="Methyltr_grasp"/>
</dbReference>
<evidence type="ECO:0000256" key="2">
    <source>
        <dbReference type="ARBA" id="ARBA00005369"/>
    </source>
</evidence>
<dbReference type="Gene3D" id="3.40.50.150">
    <property type="entry name" value="Vaccinia Virus protein VP39"/>
    <property type="match status" value="1"/>
</dbReference>
<dbReference type="PANTHER" id="PTHR11579">
    <property type="entry name" value="PROTEIN-L-ISOASPARTATE O-METHYLTRANSFERASE"/>
    <property type="match status" value="1"/>
</dbReference>
<dbReference type="CDD" id="cd02440">
    <property type="entry name" value="AdoMet_MTases"/>
    <property type="match status" value="1"/>
</dbReference>
<dbReference type="SUPFAM" id="SSF53335">
    <property type="entry name" value="S-adenosyl-L-methionine-dependent methyltransferases"/>
    <property type="match status" value="1"/>
</dbReference>
<dbReference type="PANTHER" id="PTHR11579:SF0">
    <property type="entry name" value="PROTEIN-L-ISOASPARTATE(D-ASPARTATE) O-METHYLTRANSFERASE"/>
    <property type="match status" value="1"/>
</dbReference>
<evidence type="ECO:0000256" key="6">
    <source>
        <dbReference type="ARBA" id="ARBA00022603"/>
    </source>
</evidence>
<proteinExistence type="inferred from homology"/>
<keyword evidence="7 12" id="KW-0808">Transferase</keyword>
<dbReference type="GO" id="GO:0005737">
    <property type="term" value="C:cytoplasm"/>
    <property type="evidence" value="ECO:0007669"/>
    <property type="project" value="UniProtKB-SubCell"/>
</dbReference>
<comment type="similarity">
    <text evidence="2">Belongs to the methyltransferase superfamily. L-isoaspartyl/D-aspartyl protein methyltransferase family.</text>
</comment>
<protein>
    <recommendedName>
        <fullName evidence="4">Protein-L-isoaspartate O-methyltransferase</fullName>
        <ecNumber evidence="3">2.1.1.77</ecNumber>
    </recommendedName>
    <alternativeName>
        <fullName evidence="11">L-isoaspartyl protein carboxyl methyltransferase</fullName>
    </alternativeName>
    <alternativeName>
        <fullName evidence="9">Protein L-isoaspartyl methyltransferase</fullName>
    </alternativeName>
    <alternativeName>
        <fullName evidence="10">Protein-beta-aspartate methyltransferase</fullName>
    </alternativeName>
</protein>
<dbReference type="EC" id="2.1.1.77" evidence="3"/>
<evidence type="ECO:0000313" key="13">
    <source>
        <dbReference type="Proteomes" id="UP000199111"/>
    </source>
</evidence>
<dbReference type="GO" id="GO:0004719">
    <property type="term" value="F:protein-L-isoaspartate (D-aspartate) O-methyltransferase activity"/>
    <property type="evidence" value="ECO:0007669"/>
    <property type="project" value="UniProtKB-EC"/>
</dbReference>
<evidence type="ECO:0000256" key="11">
    <source>
        <dbReference type="ARBA" id="ARBA00031350"/>
    </source>
</evidence>
<evidence type="ECO:0000256" key="1">
    <source>
        <dbReference type="ARBA" id="ARBA00004496"/>
    </source>
</evidence>
<dbReference type="Proteomes" id="UP000199111">
    <property type="component" value="Unassembled WGS sequence"/>
</dbReference>
<keyword evidence="6 12" id="KW-0489">Methyltransferase</keyword>
<evidence type="ECO:0000256" key="8">
    <source>
        <dbReference type="ARBA" id="ARBA00022691"/>
    </source>
</evidence>
<dbReference type="InterPro" id="IPR000682">
    <property type="entry name" value="PCMT"/>
</dbReference>
<gene>
    <name evidence="12" type="ORF">SAMN05216275_11078</name>
</gene>